<keyword evidence="8" id="KW-1185">Reference proteome</keyword>
<name>A0A8J3YFQ9_9ACTN</name>
<evidence type="ECO:0000313" key="7">
    <source>
        <dbReference type="EMBL" id="GIJ43161.1"/>
    </source>
</evidence>
<evidence type="ECO:0000313" key="8">
    <source>
        <dbReference type="Proteomes" id="UP000619260"/>
    </source>
</evidence>
<dbReference type="PANTHER" id="PTHR34218:SF3">
    <property type="entry name" value="ACYL-HOMOSERINE LACTONE ACYLASE PVDQ"/>
    <property type="match status" value="1"/>
</dbReference>
<dbReference type="Gene3D" id="3.60.20.10">
    <property type="entry name" value="Glutamine Phosphoribosylpyrophosphate, subunit 1, domain 1"/>
    <property type="match status" value="1"/>
</dbReference>
<dbReference type="SUPFAM" id="SSF56235">
    <property type="entry name" value="N-terminal nucleophile aminohydrolases (Ntn hydrolases)"/>
    <property type="match status" value="1"/>
</dbReference>
<comment type="caution">
    <text evidence="7">The sequence shown here is derived from an EMBL/GenBank/DDBJ whole genome shotgun (WGS) entry which is preliminary data.</text>
</comment>
<evidence type="ECO:0000256" key="3">
    <source>
        <dbReference type="ARBA" id="ARBA00022801"/>
    </source>
</evidence>
<dbReference type="EMBL" id="BOPF01000001">
    <property type="protein sequence ID" value="GIJ43161.1"/>
    <property type="molecule type" value="Genomic_DNA"/>
</dbReference>
<dbReference type="InterPro" id="IPR029055">
    <property type="entry name" value="Ntn_hydrolases_N"/>
</dbReference>
<keyword evidence="4" id="KW-0865">Zymogen</keyword>
<dbReference type="Gene3D" id="1.10.439.10">
    <property type="entry name" value="Penicillin Amidohydrolase, domain 1"/>
    <property type="match status" value="1"/>
</dbReference>
<dbReference type="Gene3D" id="2.30.120.10">
    <property type="match status" value="1"/>
</dbReference>
<dbReference type="InterPro" id="IPR002692">
    <property type="entry name" value="S45"/>
</dbReference>
<dbReference type="InterPro" id="IPR043147">
    <property type="entry name" value="Penicillin_amidase_A-knob"/>
</dbReference>
<dbReference type="Proteomes" id="UP000619260">
    <property type="component" value="Unassembled WGS sequence"/>
</dbReference>
<evidence type="ECO:0000256" key="1">
    <source>
        <dbReference type="ARBA" id="ARBA00006586"/>
    </source>
</evidence>
<evidence type="ECO:0000256" key="5">
    <source>
        <dbReference type="PIRSR" id="PIRSR001227-1"/>
    </source>
</evidence>
<feature type="active site" description="Nucleophile" evidence="5">
    <location>
        <position position="228"/>
    </location>
</feature>
<evidence type="ECO:0000256" key="6">
    <source>
        <dbReference type="SAM" id="SignalP"/>
    </source>
</evidence>
<feature type="signal peptide" evidence="6">
    <location>
        <begin position="1"/>
        <end position="29"/>
    </location>
</feature>
<reference evidence="7" key="1">
    <citation type="submission" date="2021-01" db="EMBL/GenBank/DDBJ databases">
        <title>Whole genome shotgun sequence of Virgisporangium aliadipatigenens NBRC 105644.</title>
        <authorList>
            <person name="Komaki H."/>
            <person name="Tamura T."/>
        </authorList>
    </citation>
    <scope>NUCLEOTIDE SEQUENCE</scope>
    <source>
        <strain evidence="7">NBRC 105644</strain>
    </source>
</reference>
<dbReference type="InterPro" id="IPR023343">
    <property type="entry name" value="Penicillin_amidase_dom1"/>
</dbReference>
<dbReference type="InterPro" id="IPR014395">
    <property type="entry name" value="Pen/GL7ACA/AHL_acylase"/>
</dbReference>
<dbReference type="GO" id="GO:0017000">
    <property type="term" value="P:antibiotic biosynthetic process"/>
    <property type="evidence" value="ECO:0007669"/>
    <property type="project" value="InterPro"/>
</dbReference>
<dbReference type="AlphaFoldDB" id="A0A8J3YFQ9"/>
<gene>
    <name evidence="7" type="ORF">Val02_00470</name>
</gene>
<dbReference type="Pfam" id="PF01804">
    <property type="entry name" value="Penicil_amidase"/>
    <property type="match status" value="1"/>
</dbReference>
<keyword evidence="2 6" id="KW-0732">Signal</keyword>
<sequence length="806" mass="85115">MQRHNRFLVAVLSVLSIIISLGLPGTALADPGGPGTEVKAAGYSAVIRRTAYGIPHVLAANLGSVTFGQGYAYAEDRFCDLMDMVIKVRGERAKYLGPGPDDIHVATDFGYRALGIRERAEAQNAALSAEERQLLDGYVAGFNAYLAATGAANIPGYCAGASWIQPISAVDVLTYQRSVALFASGDALVLPVALASPPGAAALAKGPATAAATAGGLERFSGTSSEGSNAWAIGADRSSTGKGMLVGNPHFPWQGELRFWESHLRVPGQLDVYGAGLGGLPGIQIGFTEKVAWSHTIAAGSRFTFYTVDLVPGDPTSYYVDGVPEQMTEKNVTIAVNTGGGATTQVSRTMYSTRYGNVLDLSAQSPALGWSAETALTYRDANIDNDRMLRQWFNIARAADTAGIRAALGSDQGIPWVNIIAADRNGNAFYADPSQTPALSPASLAEWAATGGFLNGSTSTNAWVPIPGARSPGLIPFAQQPQLTRRDYVFNANDSHWVPHASQFLVGYSPLQGPEGTPLTPRSRQNLRLINSTAKWTVAGLGTAILSGNTFTSDESTAATVAACRARGNTPVVVDGVSVNVTQGCNALAGWDKKFDLASKGAVLWRETVFSVIDQYPNALYEAGPLFGVPFNPADPGNTPRGAPANTQPLLEGLARAMIRMRTLGWAYDVRLDAVQYTVKKNEKIPVPGTTEELGIANVVEYTPVPGSSLEPVLDAGARLPNTGSDLTRKGYVINTGTSFLLTMGWTSSGAVDAKALLTFGESGNPNSPHFSDQTKLFSQKKLRECRFTEASILTDPALKVKTVSG</sequence>
<dbReference type="Gene3D" id="1.10.1400.10">
    <property type="match status" value="1"/>
</dbReference>
<dbReference type="PIRSF" id="PIRSF001227">
    <property type="entry name" value="Pen_acylase"/>
    <property type="match status" value="1"/>
</dbReference>
<proteinExistence type="inferred from homology"/>
<accession>A0A8J3YFQ9</accession>
<feature type="chain" id="PRO_5035242171" evidence="6">
    <location>
        <begin position="30"/>
        <end position="806"/>
    </location>
</feature>
<keyword evidence="3" id="KW-0378">Hydrolase</keyword>
<evidence type="ECO:0000256" key="4">
    <source>
        <dbReference type="ARBA" id="ARBA00023145"/>
    </source>
</evidence>
<comment type="similarity">
    <text evidence="1">Belongs to the peptidase S45 family.</text>
</comment>
<organism evidence="7 8">
    <name type="scientific">Virgisporangium aliadipatigenens</name>
    <dbReference type="NCBI Taxonomy" id="741659"/>
    <lineage>
        <taxon>Bacteria</taxon>
        <taxon>Bacillati</taxon>
        <taxon>Actinomycetota</taxon>
        <taxon>Actinomycetes</taxon>
        <taxon>Micromonosporales</taxon>
        <taxon>Micromonosporaceae</taxon>
        <taxon>Virgisporangium</taxon>
    </lineage>
</organism>
<dbReference type="PANTHER" id="PTHR34218">
    <property type="entry name" value="PEPTIDASE S45 PENICILLIN AMIDASE"/>
    <property type="match status" value="1"/>
</dbReference>
<evidence type="ECO:0000256" key="2">
    <source>
        <dbReference type="ARBA" id="ARBA00022729"/>
    </source>
</evidence>
<protein>
    <submittedName>
        <fullName evidence="7">Aculeacin A acylase</fullName>
    </submittedName>
</protein>
<dbReference type="RefSeq" id="WP_203896764.1">
    <property type="nucleotide sequence ID" value="NZ_BOPF01000001.1"/>
</dbReference>
<dbReference type="InterPro" id="IPR043146">
    <property type="entry name" value="Penicillin_amidase_N_B-knob"/>
</dbReference>
<dbReference type="GO" id="GO:0016811">
    <property type="term" value="F:hydrolase activity, acting on carbon-nitrogen (but not peptide) bonds, in linear amides"/>
    <property type="evidence" value="ECO:0007669"/>
    <property type="project" value="InterPro"/>
</dbReference>